<accession>A0A5B7DMI5</accession>
<dbReference type="Proteomes" id="UP000324222">
    <property type="component" value="Unassembled WGS sequence"/>
</dbReference>
<dbReference type="AlphaFoldDB" id="A0A5B7DMI5"/>
<reference evidence="2 3" key="1">
    <citation type="submission" date="2019-05" db="EMBL/GenBank/DDBJ databases">
        <title>Another draft genome of Portunus trituberculatus and its Hox gene families provides insights of decapod evolution.</title>
        <authorList>
            <person name="Jeong J.-H."/>
            <person name="Song I."/>
            <person name="Kim S."/>
            <person name="Choi T."/>
            <person name="Kim D."/>
            <person name="Ryu S."/>
            <person name="Kim W."/>
        </authorList>
    </citation>
    <scope>NUCLEOTIDE SEQUENCE [LARGE SCALE GENOMIC DNA]</scope>
    <source>
        <tissue evidence="2">Muscle</tissue>
    </source>
</reference>
<dbReference type="EMBL" id="VSRR010001113">
    <property type="protein sequence ID" value="MPC22670.1"/>
    <property type="molecule type" value="Genomic_DNA"/>
</dbReference>
<keyword evidence="3" id="KW-1185">Reference proteome</keyword>
<name>A0A5B7DMI5_PORTR</name>
<feature type="compositionally biased region" description="Low complexity" evidence="1">
    <location>
        <begin position="50"/>
        <end position="61"/>
    </location>
</feature>
<evidence type="ECO:0000313" key="3">
    <source>
        <dbReference type="Proteomes" id="UP000324222"/>
    </source>
</evidence>
<gene>
    <name evidence="2" type="ORF">E2C01_015691</name>
</gene>
<feature type="region of interest" description="Disordered" evidence="1">
    <location>
        <begin position="1"/>
        <end position="61"/>
    </location>
</feature>
<feature type="compositionally biased region" description="Polar residues" evidence="1">
    <location>
        <begin position="15"/>
        <end position="24"/>
    </location>
</feature>
<evidence type="ECO:0000256" key="1">
    <source>
        <dbReference type="SAM" id="MobiDB-lite"/>
    </source>
</evidence>
<proteinExistence type="predicted"/>
<comment type="caution">
    <text evidence="2">The sequence shown here is derived from an EMBL/GenBank/DDBJ whole genome shotgun (WGS) entry which is preliminary data.</text>
</comment>
<evidence type="ECO:0000313" key="2">
    <source>
        <dbReference type="EMBL" id="MPC22670.1"/>
    </source>
</evidence>
<protein>
    <submittedName>
        <fullName evidence="2">Uncharacterized protein</fullName>
    </submittedName>
</protein>
<sequence>MASSMGGAILGKLASSESQESRSTLLECCQEPAARPVSPSHDPSSTGRTLPSAAHTSLPSSTSLALTHICTTMRKSLPE</sequence>
<organism evidence="2 3">
    <name type="scientific">Portunus trituberculatus</name>
    <name type="common">Swimming crab</name>
    <name type="synonym">Neptunus trituberculatus</name>
    <dbReference type="NCBI Taxonomy" id="210409"/>
    <lineage>
        <taxon>Eukaryota</taxon>
        <taxon>Metazoa</taxon>
        <taxon>Ecdysozoa</taxon>
        <taxon>Arthropoda</taxon>
        <taxon>Crustacea</taxon>
        <taxon>Multicrustacea</taxon>
        <taxon>Malacostraca</taxon>
        <taxon>Eumalacostraca</taxon>
        <taxon>Eucarida</taxon>
        <taxon>Decapoda</taxon>
        <taxon>Pleocyemata</taxon>
        <taxon>Brachyura</taxon>
        <taxon>Eubrachyura</taxon>
        <taxon>Portunoidea</taxon>
        <taxon>Portunidae</taxon>
        <taxon>Portuninae</taxon>
        <taxon>Portunus</taxon>
    </lineage>
</organism>